<dbReference type="Proteomes" id="UP000464524">
    <property type="component" value="Chromosome"/>
</dbReference>
<dbReference type="KEGG" id="pmes:FX988_00818"/>
<protein>
    <recommendedName>
        <fullName evidence="5">Probable lipopolysaccharide assembly protein A</fullName>
    </recommendedName>
</protein>
<evidence type="ECO:0000313" key="8">
    <source>
        <dbReference type="Proteomes" id="UP000464524"/>
    </source>
</evidence>
<keyword evidence="3 5" id="KW-1133">Transmembrane helix</keyword>
<evidence type="ECO:0000313" key="7">
    <source>
        <dbReference type="EMBL" id="QHJ10599.1"/>
    </source>
</evidence>
<dbReference type="RefSeq" id="WP_160178456.1">
    <property type="nucleotide sequence ID" value="NZ_CP047656.1"/>
</dbReference>
<sequence>MKLKGLLSLIAVLVLLIVGGFIGSQNTHSVMVNYLIAQSELRVSLLMLIVFLCGVFFSIIVFSLYILRLKWRVVSLERQLKKSNRVESA</sequence>
<feature type="transmembrane region" description="Helical" evidence="5">
    <location>
        <begin position="45"/>
        <end position="67"/>
    </location>
</feature>
<comment type="subcellular location">
    <subcellularLocation>
        <location evidence="5">Cell inner membrane</location>
        <topology evidence="5">Single-pass membrane protein</topology>
    </subcellularLocation>
</comment>
<evidence type="ECO:0000256" key="4">
    <source>
        <dbReference type="ARBA" id="ARBA00023136"/>
    </source>
</evidence>
<dbReference type="EMBL" id="CP047656">
    <property type="protein sequence ID" value="QHJ10599.1"/>
    <property type="molecule type" value="Genomic_DNA"/>
</dbReference>
<dbReference type="GO" id="GO:0005886">
    <property type="term" value="C:plasma membrane"/>
    <property type="evidence" value="ECO:0007669"/>
    <property type="project" value="UniProtKB-SubCell"/>
</dbReference>
<proteinExistence type="inferred from homology"/>
<dbReference type="HAMAP" id="MF_01948">
    <property type="entry name" value="LPS_assembly_LapA"/>
    <property type="match status" value="1"/>
</dbReference>
<evidence type="ECO:0000259" key="6">
    <source>
        <dbReference type="Pfam" id="PF06305"/>
    </source>
</evidence>
<accession>A0A857JF12</accession>
<keyword evidence="4 5" id="KW-0472">Membrane</keyword>
<dbReference type="GO" id="GO:0008653">
    <property type="term" value="P:lipopolysaccharide metabolic process"/>
    <property type="evidence" value="ECO:0007669"/>
    <property type="project" value="InterPro"/>
</dbReference>
<keyword evidence="5" id="KW-0997">Cell inner membrane</keyword>
<feature type="domain" description="Lipopolysaccharide assembly protein A" evidence="6">
    <location>
        <begin position="25"/>
        <end position="83"/>
    </location>
</feature>
<evidence type="ECO:0000256" key="5">
    <source>
        <dbReference type="HAMAP-Rule" id="MF_01948"/>
    </source>
</evidence>
<dbReference type="InterPro" id="IPR010445">
    <property type="entry name" value="LapA_dom"/>
</dbReference>
<comment type="similarity">
    <text evidence="5">Belongs to the LapA family.</text>
</comment>
<keyword evidence="8" id="KW-1185">Reference proteome</keyword>
<comment type="caution">
    <text evidence="5">Lacks conserved residue(s) required for the propagation of feature annotation.</text>
</comment>
<keyword evidence="2 5" id="KW-0812">Transmembrane</keyword>
<keyword evidence="1 5" id="KW-1003">Cell membrane</keyword>
<evidence type="ECO:0000256" key="2">
    <source>
        <dbReference type="ARBA" id="ARBA00022692"/>
    </source>
</evidence>
<name>A0A857JF12_9ALTE</name>
<evidence type="ECO:0000256" key="1">
    <source>
        <dbReference type="ARBA" id="ARBA00022475"/>
    </source>
</evidence>
<dbReference type="Pfam" id="PF06305">
    <property type="entry name" value="LapA_dom"/>
    <property type="match status" value="1"/>
</dbReference>
<reference evidence="7 8" key="1">
    <citation type="submission" date="2019-12" db="EMBL/GenBank/DDBJ databases">
        <title>Genome sequencing and assembly of endphytes of Porphyra tenera.</title>
        <authorList>
            <person name="Park J.M."/>
            <person name="Shin R."/>
            <person name="Jo S.H."/>
        </authorList>
    </citation>
    <scope>NUCLEOTIDE SEQUENCE [LARGE SCALE GENOMIC DNA]</scope>
    <source>
        <strain evidence="7 8">GPM4</strain>
    </source>
</reference>
<organism evidence="7 8">
    <name type="scientific">Paraglaciecola mesophila</name>
    <dbReference type="NCBI Taxonomy" id="197222"/>
    <lineage>
        <taxon>Bacteria</taxon>
        <taxon>Pseudomonadati</taxon>
        <taxon>Pseudomonadota</taxon>
        <taxon>Gammaproteobacteria</taxon>
        <taxon>Alteromonadales</taxon>
        <taxon>Alteromonadaceae</taxon>
        <taxon>Paraglaciecola</taxon>
    </lineage>
</organism>
<comment type="function">
    <text evidence="5">Involved in the assembly of lipopolysaccharide (LPS).</text>
</comment>
<dbReference type="AlphaFoldDB" id="A0A857JF12"/>
<gene>
    <name evidence="5" type="primary">lapA</name>
    <name evidence="7" type="ORF">FX988_00818</name>
</gene>
<dbReference type="OrthoDB" id="7064015at2"/>
<evidence type="ECO:0000256" key="3">
    <source>
        <dbReference type="ARBA" id="ARBA00022989"/>
    </source>
</evidence>
<dbReference type="InterPro" id="IPR032906">
    <property type="entry name" value="LapA"/>
</dbReference>